<name>A0A1U7W1B3_NICSY</name>
<dbReference type="InterPro" id="IPR005162">
    <property type="entry name" value="Retrotrans_gag_dom"/>
</dbReference>
<dbReference type="KEGG" id="nsy:104223977"/>
<protein>
    <submittedName>
        <fullName evidence="4">Uncharacterized protein LOC104223977</fullName>
    </submittedName>
</protein>
<dbReference type="Proteomes" id="UP000189701">
    <property type="component" value="Unplaced"/>
</dbReference>
<evidence type="ECO:0000313" key="4">
    <source>
        <dbReference type="RefSeq" id="XP_009773827.1"/>
    </source>
</evidence>
<dbReference type="GeneID" id="104223977"/>
<evidence type="ECO:0000256" key="1">
    <source>
        <dbReference type="SAM" id="MobiDB-lite"/>
    </source>
</evidence>
<feature type="domain" description="Retrotransposon gag" evidence="2">
    <location>
        <begin position="8"/>
        <end position="101"/>
    </location>
</feature>
<feature type="region of interest" description="Disordered" evidence="1">
    <location>
        <begin position="159"/>
        <end position="182"/>
    </location>
</feature>
<reference evidence="3" key="1">
    <citation type="journal article" date="2013" name="Genome Biol.">
        <title>Reference genomes and transcriptomes of Nicotiana sylvestris and Nicotiana tomentosiformis.</title>
        <authorList>
            <person name="Sierro N."/>
            <person name="Battey J.N."/>
            <person name="Ouadi S."/>
            <person name="Bovet L."/>
            <person name="Goepfert S."/>
            <person name="Bakaher N."/>
            <person name="Peitsch M.C."/>
            <person name="Ivanov N.V."/>
        </authorList>
    </citation>
    <scope>NUCLEOTIDE SEQUENCE [LARGE SCALE GENOMIC DNA]</scope>
</reference>
<proteinExistence type="predicted"/>
<gene>
    <name evidence="4" type="primary">LOC104223977</name>
</gene>
<evidence type="ECO:0000313" key="3">
    <source>
        <dbReference type="Proteomes" id="UP000189701"/>
    </source>
</evidence>
<organism evidence="3 4">
    <name type="scientific">Nicotiana sylvestris</name>
    <name type="common">Wood tobacco</name>
    <name type="synonym">South American tobacco</name>
    <dbReference type="NCBI Taxonomy" id="4096"/>
    <lineage>
        <taxon>Eukaryota</taxon>
        <taxon>Viridiplantae</taxon>
        <taxon>Streptophyta</taxon>
        <taxon>Embryophyta</taxon>
        <taxon>Tracheophyta</taxon>
        <taxon>Spermatophyta</taxon>
        <taxon>Magnoliopsida</taxon>
        <taxon>eudicotyledons</taxon>
        <taxon>Gunneridae</taxon>
        <taxon>Pentapetalae</taxon>
        <taxon>asterids</taxon>
        <taxon>lamiids</taxon>
        <taxon>Solanales</taxon>
        <taxon>Solanaceae</taxon>
        <taxon>Nicotianoideae</taxon>
        <taxon>Nicotianeae</taxon>
        <taxon>Nicotiana</taxon>
    </lineage>
</organism>
<dbReference type="RefSeq" id="XP_009773827.1">
    <property type="nucleotide sequence ID" value="XM_009775525.1"/>
</dbReference>
<dbReference type="Pfam" id="PF03732">
    <property type="entry name" value="Retrotrans_gag"/>
    <property type="match status" value="1"/>
</dbReference>
<dbReference type="AlphaFoldDB" id="A0A1U7W1B3"/>
<sequence length="182" mass="21584">MEKEAVELATFRLRYIAILWYEGWERSRRRDTPPAVWENFSNAFLDQYLPQEIRQARVDQFLALKQGNMSVREYSLRFDTLARYAPSIGTTMRDKIHRFISQLAPELTEACATTTLQNSMDISRIQAFAQNIERGRRRQQGIERIEQVQCKRMRFSTSQEWSQGSYKPQYFGRPPRPQLPQL</sequence>
<accession>A0A1U7W1B3</accession>
<keyword evidence="3" id="KW-1185">Reference proteome</keyword>
<reference evidence="4" key="2">
    <citation type="submission" date="2025-08" db="UniProtKB">
        <authorList>
            <consortium name="RefSeq"/>
        </authorList>
    </citation>
    <scope>IDENTIFICATION</scope>
    <source>
        <tissue evidence="4">Leaf</tissue>
    </source>
</reference>
<evidence type="ECO:0000259" key="2">
    <source>
        <dbReference type="Pfam" id="PF03732"/>
    </source>
</evidence>